<dbReference type="Gene3D" id="1.10.260.40">
    <property type="entry name" value="lambda repressor-like DNA-binding domains"/>
    <property type="match status" value="1"/>
</dbReference>
<dbReference type="PROSITE" id="PS50943">
    <property type="entry name" value="HTH_CROC1"/>
    <property type="match status" value="1"/>
</dbReference>
<accession>A0A853J9T7</accession>
<dbReference type="CDD" id="cd00093">
    <property type="entry name" value="HTH_XRE"/>
    <property type="match status" value="1"/>
</dbReference>
<keyword evidence="4" id="KW-1185">Reference proteome</keyword>
<comment type="caution">
    <text evidence="3">The sequence shown here is derived from an EMBL/GenBank/DDBJ whole genome shotgun (WGS) entry which is preliminary data.</text>
</comment>
<dbReference type="EMBL" id="JACCKA010000027">
    <property type="protein sequence ID" value="NZA25439.1"/>
    <property type="molecule type" value="Genomic_DNA"/>
</dbReference>
<dbReference type="Pfam" id="PF13560">
    <property type="entry name" value="HTH_31"/>
    <property type="match status" value="1"/>
</dbReference>
<dbReference type="RefSeq" id="WP_180677241.1">
    <property type="nucleotide sequence ID" value="NZ_JACCKA010000027.1"/>
</dbReference>
<feature type="region of interest" description="Disordered" evidence="1">
    <location>
        <begin position="141"/>
        <end position="187"/>
    </location>
</feature>
<evidence type="ECO:0000259" key="2">
    <source>
        <dbReference type="PROSITE" id="PS50943"/>
    </source>
</evidence>
<reference evidence="3 4" key="1">
    <citation type="submission" date="2020-07" db="EMBL/GenBank/DDBJ databases">
        <title>Luteimonas sp. SJ-92.</title>
        <authorList>
            <person name="Huang X.-X."/>
            <person name="Xu L."/>
            <person name="Sun J.-Q."/>
        </authorList>
    </citation>
    <scope>NUCLEOTIDE SEQUENCE [LARGE SCALE GENOMIC DNA]</scope>
    <source>
        <strain evidence="3 4">SJ-92</strain>
    </source>
</reference>
<feature type="compositionally biased region" description="Basic residues" evidence="1">
    <location>
        <begin position="171"/>
        <end position="187"/>
    </location>
</feature>
<evidence type="ECO:0000313" key="4">
    <source>
        <dbReference type="Proteomes" id="UP000578091"/>
    </source>
</evidence>
<dbReference type="Proteomes" id="UP000578091">
    <property type="component" value="Unassembled WGS sequence"/>
</dbReference>
<dbReference type="InterPro" id="IPR001387">
    <property type="entry name" value="Cro/C1-type_HTH"/>
</dbReference>
<protein>
    <submittedName>
        <fullName evidence="3">Helix-turn-helix transcriptional regulator</fullName>
    </submittedName>
</protein>
<dbReference type="AlphaFoldDB" id="A0A853J9T7"/>
<dbReference type="GO" id="GO:0003677">
    <property type="term" value="F:DNA binding"/>
    <property type="evidence" value="ECO:0007669"/>
    <property type="project" value="InterPro"/>
</dbReference>
<dbReference type="SUPFAM" id="SSF47413">
    <property type="entry name" value="lambda repressor-like DNA-binding domains"/>
    <property type="match status" value="1"/>
</dbReference>
<sequence>MPIIQTPKELGLTIRSRRKELGWDQATLAKQVGVTRQWVIEIEKGKPRAEVGLALRALRVLGLSLHVDAKQQASAAPGDERIEHPASGAAPNLDIDAIVERNRGAAVGRTAGLPSALAELPRTSADEPRAIELARRFDHLAGTVRPADDDPGSVAGGGGPEGKRKPGGSTKGKRPSKRVSKRSGSKK</sequence>
<evidence type="ECO:0000256" key="1">
    <source>
        <dbReference type="SAM" id="MobiDB-lite"/>
    </source>
</evidence>
<feature type="domain" description="HTH cro/C1-type" evidence="2">
    <location>
        <begin position="14"/>
        <end position="69"/>
    </location>
</feature>
<organism evidence="3 4">
    <name type="scientific">Luteimonas salinisoli</name>
    <dbReference type="NCBI Taxonomy" id="2752307"/>
    <lineage>
        <taxon>Bacteria</taxon>
        <taxon>Pseudomonadati</taxon>
        <taxon>Pseudomonadota</taxon>
        <taxon>Gammaproteobacteria</taxon>
        <taxon>Lysobacterales</taxon>
        <taxon>Lysobacteraceae</taxon>
        <taxon>Luteimonas</taxon>
    </lineage>
</organism>
<name>A0A853J9T7_9GAMM</name>
<proteinExistence type="predicted"/>
<dbReference type="InterPro" id="IPR010982">
    <property type="entry name" value="Lambda_DNA-bd_dom_sf"/>
</dbReference>
<dbReference type="SMART" id="SM00530">
    <property type="entry name" value="HTH_XRE"/>
    <property type="match status" value="1"/>
</dbReference>
<gene>
    <name evidence="3" type="ORF">H0E84_03510</name>
</gene>
<evidence type="ECO:0000313" key="3">
    <source>
        <dbReference type="EMBL" id="NZA25439.1"/>
    </source>
</evidence>